<evidence type="ECO:0000256" key="1">
    <source>
        <dbReference type="SAM" id="MobiDB-lite"/>
    </source>
</evidence>
<evidence type="ECO:0000313" key="2">
    <source>
        <dbReference type="EMBL" id="KMS94773.1"/>
    </source>
</evidence>
<feature type="region of interest" description="Disordered" evidence="1">
    <location>
        <begin position="193"/>
        <end position="221"/>
    </location>
</feature>
<dbReference type="PANTHER" id="PTHR48258:SF8">
    <property type="entry name" value="DUF4216 DOMAIN-CONTAINING PROTEIN"/>
    <property type="match status" value="1"/>
</dbReference>
<reference evidence="2 3" key="1">
    <citation type="journal article" date="2014" name="Nature">
        <title>The genome of the recently domesticated crop plant sugar beet (Beta vulgaris).</title>
        <authorList>
            <person name="Dohm J.C."/>
            <person name="Minoche A.E."/>
            <person name="Holtgrawe D."/>
            <person name="Capella-Gutierrez S."/>
            <person name="Zakrzewski F."/>
            <person name="Tafer H."/>
            <person name="Rupp O."/>
            <person name="Sorensen T.R."/>
            <person name="Stracke R."/>
            <person name="Reinhardt R."/>
            <person name="Goesmann A."/>
            <person name="Kraft T."/>
            <person name="Schulz B."/>
            <person name="Stadler P.F."/>
            <person name="Schmidt T."/>
            <person name="Gabaldon T."/>
            <person name="Lehrach H."/>
            <person name="Weisshaar B."/>
            <person name="Himmelbauer H."/>
        </authorList>
    </citation>
    <scope>NUCLEOTIDE SEQUENCE [LARGE SCALE GENOMIC DNA]</scope>
    <source>
        <tissue evidence="2">Taproot</tissue>
    </source>
</reference>
<feature type="non-terminal residue" evidence="2">
    <location>
        <position position="1"/>
    </location>
</feature>
<evidence type="ECO:0000313" key="3">
    <source>
        <dbReference type="Proteomes" id="UP000035740"/>
    </source>
</evidence>
<keyword evidence="3" id="KW-1185">Reference proteome</keyword>
<proteinExistence type="predicted"/>
<dbReference type="Gramene" id="KMS94773">
    <property type="protein sequence ID" value="KMS94773"/>
    <property type="gene ID" value="BVRB_015420"/>
</dbReference>
<dbReference type="PANTHER" id="PTHR48258">
    <property type="entry name" value="DUF4218 DOMAIN-CONTAINING PROTEIN-RELATED"/>
    <property type="match status" value="1"/>
</dbReference>
<feature type="region of interest" description="Disordered" evidence="1">
    <location>
        <begin position="352"/>
        <end position="377"/>
    </location>
</feature>
<organism evidence="2 3">
    <name type="scientific">Beta vulgaris subsp. vulgaris</name>
    <name type="common">Beet</name>
    <dbReference type="NCBI Taxonomy" id="3555"/>
    <lineage>
        <taxon>Eukaryota</taxon>
        <taxon>Viridiplantae</taxon>
        <taxon>Streptophyta</taxon>
        <taxon>Embryophyta</taxon>
        <taxon>Tracheophyta</taxon>
        <taxon>Spermatophyta</taxon>
        <taxon>Magnoliopsida</taxon>
        <taxon>eudicotyledons</taxon>
        <taxon>Gunneridae</taxon>
        <taxon>Pentapetalae</taxon>
        <taxon>Caryophyllales</taxon>
        <taxon>Chenopodiaceae</taxon>
        <taxon>Betoideae</taxon>
        <taxon>Beta</taxon>
    </lineage>
</organism>
<sequence>EHKNSLSGHRKRKWDNAQNHCKGFMDWFKEKVALKLEKGEVVSSHVKWLSKGPSYVVKKYTGYSVNGYRFYSMKRDASLVTQNSGVTLKALTPSFSSSRDQNPTVGHVVYYGALEEIIELSYHGQFSVVLFRQRLAILKRNAEAMAAKGLGSLANKIYDKSQEFATSLNPLSAWEDRDLYSDMDDDDEYVPNIEGDGDEDGSCIGNKNQTTKATKSGSMADFGKPPVQQKQQCLGVQKQIVKHPITKSKSMSMAEFVKQPEDQQQPQPKGRKHQKSSQVVRTQNKLQHKTFCSPGSLSAYRNLRRTKSNSVNLNLEMESPATNEVENDACEAAHEVQVEPEVREYENMVIESRVDFGPENSPQQRTDSLKEGNLLSN</sequence>
<feature type="compositionally biased region" description="Polar residues" evidence="1">
    <location>
        <begin position="205"/>
        <end position="217"/>
    </location>
</feature>
<dbReference type="EMBL" id="KQ090912">
    <property type="protein sequence ID" value="KMS94773.1"/>
    <property type="molecule type" value="Genomic_DNA"/>
</dbReference>
<feature type="region of interest" description="Disordered" evidence="1">
    <location>
        <begin position="249"/>
        <end position="285"/>
    </location>
</feature>
<feature type="compositionally biased region" description="Polar residues" evidence="1">
    <location>
        <begin position="276"/>
        <end position="285"/>
    </location>
</feature>
<dbReference type="Proteomes" id="UP000035740">
    <property type="component" value="Unassembled WGS sequence"/>
</dbReference>
<protein>
    <submittedName>
        <fullName evidence="2">Uncharacterized protein</fullName>
    </submittedName>
</protein>
<dbReference type="AlphaFoldDB" id="A0A0J8B4J1"/>
<gene>
    <name evidence="2" type="ORF">BVRB_015420</name>
</gene>
<accession>A0A0J8B4J1</accession>
<dbReference type="OrthoDB" id="1108161at2759"/>
<name>A0A0J8B4J1_BETVV</name>